<dbReference type="EMBL" id="JAGTTL010000020">
    <property type="protein sequence ID" value="KAK6307456.1"/>
    <property type="molecule type" value="Genomic_DNA"/>
</dbReference>
<reference evidence="2 3" key="1">
    <citation type="submission" date="2021-04" db="EMBL/GenBank/DDBJ databases">
        <authorList>
            <person name="De Guttry C."/>
            <person name="Zahm M."/>
            <person name="Klopp C."/>
            <person name="Cabau C."/>
            <person name="Louis A."/>
            <person name="Berthelot C."/>
            <person name="Parey E."/>
            <person name="Roest Crollius H."/>
            <person name="Montfort J."/>
            <person name="Robinson-Rechavi M."/>
            <person name="Bucao C."/>
            <person name="Bouchez O."/>
            <person name="Gislard M."/>
            <person name="Lluch J."/>
            <person name="Milhes M."/>
            <person name="Lampietro C."/>
            <person name="Lopez Roques C."/>
            <person name="Donnadieu C."/>
            <person name="Braasch I."/>
            <person name="Desvignes T."/>
            <person name="Postlethwait J."/>
            <person name="Bobe J."/>
            <person name="Wedekind C."/>
            <person name="Guiguen Y."/>
        </authorList>
    </citation>
    <scope>NUCLEOTIDE SEQUENCE [LARGE SCALE GENOMIC DNA]</scope>
    <source>
        <strain evidence="2">Cs_M1</strain>
        <tissue evidence="2">Blood</tissue>
    </source>
</reference>
<feature type="region of interest" description="Disordered" evidence="1">
    <location>
        <begin position="1"/>
        <end position="39"/>
    </location>
</feature>
<protein>
    <submittedName>
        <fullName evidence="2">Uncharacterized protein</fullName>
    </submittedName>
</protein>
<sequence>MDLDSCPSTAPPTPSQRASGWSRGSSSRQQAEAPQWVTSGTSFLLSRFKSRCKPVSTNTQGKENGVRRGEEYVS</sequence>
<proteinExistence type="predicted"/>
<name>A0AAN8LSW3_9TELE</name>
<evidence type="ECO:0000313" key="3">
    <source>
        <dbReference type="Proteomes" id="UP001356427"/>
    </source>
</evidence>
<evidence type="ECO:0000313" key="2">
    <source>
        <dbReference type="EMBL" id="KAK6307456.1"/>
    </source>
</evidence>
<dbReference type="AlphaFoldDB" id="A0AAN8LSW3"/>
<comment type="caution">
    <text evidence="2">The sequence shown here is derived from an EMBL/GenBank/DDBJ whole genome shotgun (WGS) entry which is preliminary data.</text>
</comment>
<dbReference type="Proteomes" id="UP001356427">
    <property type="component" value="Unassembled WGS sequence"/>
</dbReference>
<organism evidence="2 3">
    <name type="scientific">Coregonus suidteri</name>
    <dbReference type="NCBI Taxonomy" id="861788"/>
    <lineage>
        <taxon>Eukaryota</taxon>
        <taxon>Metazoa</taxon>
        <taxon>Chordata</taxon>
        <taxon>Craniata</taxon>
        <taxon>Vertebrata</taxon>
        <taxon>Euteleostomi</taxon>
        <taxon>Actinopterygii</taxon>
        <taxon>Neopterygii</taxon>
        <taxon>Teleostei</taxon>
        <taxon>Protacanthopterygii</taxon>
        <taxon>Salmoniformes</taxon>
        <taxon>Salmonidae</taxon>
        <taxon>Coregoninae</taxon>
        <taxon>Coregonus</taxon>
    </lineage>
</organism>
<feature type="region of interest" description="Disordered" evidence="1">
    <location>
        <begin position="53"/>
        <end position="74"/>
    </location>
</feature>
<accession>A0AAN8LSW3</accession>
<feature type="compositionally biased region" description="Basic and acidic residues" evidence="1">
    <location>
        <begin position="64"/>
        <end position="74"/>
    </location>
</feature>
<feature type="compositionally biased region" description="Low complexity" evidence="1">
    <location>
        <begin position="15"/>
        <end position="31"/>
    </location>
</feature>
<evidence type="ECO:0000256" key="1">
    <source>
        <dbReference type="SAM" id="MobiDB-lite"/>
    </source>
</evidence>
<gene>
    <name evidence="2" type="ORF">J4Q44_G00226040</name>
</gene>
<keyword evidence="3" id="KW-1185">Reference proteome</keyword>